<feature type="transmembrane region" description="Helical" evidence="2">
    <location>
        <begin position="38"/>
        <end position="60"/>
    </location>
</feature>
<name>A0ABD0YJX9_9HEMI</name>
<keyword evidence="2" id="KW-0812">Transmembrane</keyword>
<dbReference type="InterPro" id="IPR036259">
    <property type="entry name" value="MFS_trans_sf"/>
</dbReference>
<evidence type="ECO:0000259" key="3">
    <source>
        <dbReference type="PROSITE" id="PS50850"/>
    </source>
</evidence>
<dbReference type="InterPro" id="IPR050327">
    <property type="entry name" value="Proton-linked_MCT"/>
</dbReference>
<evidence type="ECO:0000256" key="2">
    <source>
        <dbReference type="SAM" id="Phobius"/>
    </source>
</evidence>
<organism evidence="4 5">
    <name type="scientific">Ranatra chinensis</name>
    <dbReference type="NCBI Taxonomy" id="642074"/>
    <lineage>
        <taxon>Eukaryota</taxon>
        <taxon>Metazoa</taxon>
        <taxon>Ecdysozoa</taxon>
        <taxon>Arthropoda</taxon>
        <taxon>Hexapoda</taxon>
        <taxon>Insecta</taxon>
        <taxon>Pterygota</taxon>
        <taxon>Neoptera</taxon>
        <taxon>Paraneoptera</taxon>
        <taxon>Hemiptera</taxon>
        <taxon>Heteroptera</taxon>
        <taxon>Panheteroptera</taxon>
        <taxon>Nepomorpha</taxon>
        <taxon>Nepidae</taxon>
        <taxon>Ranatrinae</taxon>
        <taxon>Ranatra</taxon>
    </lineage>
</organism>
<gene>
    <name evidence="4" type="ORF">AAG570_011210</name>
</gene>
<dbReference type="Pfam" id="PF07690">
    <property type="entry name" value="MFS_1"/>
    <property type="match status" value="1"/>
</dbReference>
<dbReference type="InterPro" id="IPR011701">
    <property type="entry name" value="MFS"/>
</dbReference>
<comment type="caution">
    <text evidence="4">The sequence shown here is derived from an EMBL/GenBank/DDBJ whole genome shotgun (WGS) entry which is preliminary data.</text>
</comment>
<dbReference type="Proteomes" id="UP001558652">
    <property type="component" value="Unassembled WGS sequence"/>
</dbReference>
<evidence type="ECO:0000313" key="5">
    <source>
        <dbReference type="Proteomes" id="UP001558652"/>
    </source>
</evidence>
<dbReference type="PANTHER" id="PTHR11360:SF238">
    <property type="entry name" value="SD10469P"/>
    <property type="match status" value="1"/>
</dbReference>
<evidence type="ECO:0000256" key="1">
    <source>
        <dbReference type="ARBA" id="ARBA00004141"/>
    </source>
</evidence>
<keyword evidence="5" id="KW-1185">Reference proteome</keyword>
<proteinExistence type="predicted"/>
<dbReference type="EMBL" id="JBFDAA010000006">
    <property type="protein sequence ID" value="KAL1131596.1"/>
    <property type="molecule type" value="Genomic_DNA"/>
</dbReference>
<dbReference type="SUPFAM" id="SSF103473">
    <property type="entry name" value="MFS general substrate transporter"/>
    <property type="match status" value="1"/>
</dbReference>
<keyword evidence="2" id="KW-0472">Membrane</keyword>
<feature type="transmembrane region" description="Helical" evidence="2">
    <location>
        <begin position="67"/>
        <end position="87"/>
    </location>
</feature>
<feature type="transmembrane region" description="Helical" evidence="2">
    <location>
        <begin position="127"/>
        <end position="149"/>
    </location>
</feature>
<accession>A0ABD0YJX9</accession>
<dbReference type="Gene3D" id="1.20.1250.20">
    <property type="entry name" value="MFS general substrate transporter like domains"/>
    <property type="match status" value="1"/>
</dbReference>
<dbReference type="PANTHER" id="PTHR11360">
    <property type="entry name" value="MONOCARBOXYLATE TRANSPORTER"/>
    <property type="match status" value="1"/>
</dbReference>
<protein>
    <recommendedName>
        <fullName evidence="3">Major facilitator superfamily (MFS) profile domain-containing protein</fullName>
    </recommendedName>
</protein>
<dbReference type="AlphaFoldDB" id="A0ABD0YJX9"/>
<feature type="transmembrane region" description="Helical" evidence="2">
    <location>
        <begin position="93"/>
        <end position="120"/>
    </location>
</feature>
<evidence type="ECO:0000313" key="4">
    <source>
        <dbReference type="EMBL" id="KAL1131596.1"/>
    </source>
</evidence>
<comment type="subcellular location">
    <subcellularLocation>
        <location evidence="1">Membrane</location>
        <topology evidence="1">Multi-pass membrane protein</topology>
    </subcellularLocation>
</comment>
<sequence>MVTFVCFSASFTLDSASYAFHAFEIPLGHQLNVKGSSVAVIMAVYLCCSYVAGPLASGIANRYGFRITMMLGSSMGFVGMLCSYFAVDNYEYYIFFFGILSGIGADMLFVTSMVAVGFWFEKRRATAIGISTCGTGMTAIITPVIANYITKNFGWRIVFALLSGEPQSDIQYGRLLLRKK</sequence>
<reference evidence="4 5" key="1">
    <citation type="submission" date="2024-07" db="EMBL/GenBank/DDBJ databases">
        <title>Chromosome-level genome assembly of the water stick insect Ranatra chinensis (Heteroptera: Nepidae).</title>
        <authorList>
            <person name="Liu X."/>
        </authorList>
    </citation>
    <scope>NUCLEOTIDE SEQUENCE [LARGE SCALE GENOMIC DNA]</scope>
    <source>
        <strain evidence="4">Cailab_2021Rc</strain>
        <tissue evidence="4">Muscle</tissue>
    </source>
</reference>
<dbReference type="InterPro" id="IPR020846">
    <property type="entry name" value="MFS_dom"/>
</dbReference>
<dbReference type="PROSITE" id="PS50850">
    <property type="entry name" value="MFS"/>
    <property type="match status" value="1"/>
</dbReference>
<keyword evidence="2" id="KW-1133">Transmembrane helix</keyword>
<feature type="domain" description="Major facilitator superfamily (MFS) profile" evidence="3">
    <location>
        <begin position="1"/>
        <end position="180"/>
    </location>
</feature>
<dbReference type="GO" id="GO:0016020">
    <property type="term" value="C:membrane"/>
    <property type="evidence" value="ECO:0007669"/>
    <property type="project" value="UniProtKB-SubCell"/>
</dbReference>